<dbReference type="Proteomes" id="UP000028524">
    <property type="component" value="Unassembled WGS sequence"/>
</dbReference>
<accession>A0A084QMD7</accession>
<evidence type="ECO:0000259" key="3">
    <source>
        <dbReference type="PROSITE" id="PS51502"/>
    </source>
</evidence>
<comment type="subunit">
    <text evidence="1">Homodimer.</text>
</comment>
<keyword evidence="2" id="KW-1133">Transmembrane helix</keyword>
<dbReference type="OrthoDB" id="1601230at2759"/>
<dbReference type="InterPro" id="IPR011008">
    <property type="entry name" value="Dimeric_a/b-barrel"/>
</dbReference>
<keyword evidence="2" id="KW-0812">Transmembrane</keyword>
<reference evidence="4 5" key="1">
    <citation type="journal article" date="2014" name="BMC Genomics">
        <title>Comparative genome sequencing reveals chemotype-specific gene clusters in the toxigenic black mold Stachybotrys.</title>
        <authorList>
            <person name="Semeiks J."/>
            <person name="Borek D."/>
            <person name="Otwinowski Z."/>
            <person name="Grishin N.V."/>
        </authorList>
    </citation>
    <scope>NUCLEOTIDE SEQUENCE [LARGE SCALE GENOMIC DNA]</scope>
    <source>
        <strain evidence="4 5">IBT 40285</strain>
    </source>
</reference>
<evidence type="ECO:0000256" key="1">
    <source>
        <dbReference type="ARBA" id="ARBA00011738"/>
    </source>
</evidence>
<keyword evidence="2" id="KW-0472">Membrane</keyword>
<evidence type="ECO:0000313" key="4">
    <source>
        <dbReference type="EMBL" id="KFA65122.1"/>
    </source>
</evidence>
<keyword evidence="5" id="KW-1185">Reference proteome</keyword>
<dbReference type="PANTHER" id="PTHR33178">
    <property type="match status" value="1"/>
</dbReference>
<dbReference type="Pfam" id="PF07876">
    <property type="entry name" value="Dabb"/>
    <property type="match status" value="1"/>
</dbReference>
<dbReference type="EMBL" id="KL660619">
    <property type="protein sequence ID" value="KFA65122.1"/>
    <property type="molecule type" value="Genomic_DNA"/>
</dbReference>
<feature type="transmembrane region" description="Helical" evidence="2">
    <location>
        <begin position="6"/>
        <end position="25"/>
    </location>
</feature>
<dbReference type="HOGENOM" id="CLU_080664_2_0_1"/>
<proteinExistence type="predicted"/>
<gene>
    <name evidence="4" type="ORF">S40285_07152</name>
</gene>
<evidence type="ECO:0000313" key="5">
    <source>
        <dbReference type="Proteomes" id="UP000028524"/>
    </source>
</evidence>
<protein>
    <recommendedName>
        <fullName evidence="3">Stress-response A/B barrel domain-containing protein</fullName>
    </recommendedName>
</protein>
<dbReference type="InParanoid" id="A0A084QMD7"/>
<sequence>MTRASSIGGATGIVFMVVLSLFLLLQLARPSVSGGDGAGLGRAPVADGVSHVVLFDFKSDIAGDDLHGATSHMLDLANNCLHPSTGKPYIKSIRGGKNNSPEGLSADRTHAFIVEFESLQDRDYYIETDPAHKEFIQHVTPLLDTGAIVVDFQDNDF</sequence>
<dbReference type="PANTHER" id="PTHR33178:SF10">
    <property type="entry name" value="STRESS-RESPONSE A_B BARREL DOMAIN-CONTAINING PROTEIN"/>
    <property type="match status" value="1"/>
</dbReference>
<dbReference type="Gene3D" id="3.30.70.100">
    <property type="match status" value="1"/>
</dbReference>
<dbReference type="InterPro" id="IPR044662">
    <property type="entry name" value="HS1/DABB1-like"/>
</dbReference>
<dbReference type="STRING" id="1283841.A0A084QMD7"/>
<dbReference type="AlphaFoldDB" id="A0A084QMD7"/>
<dbReference type="PROSITE" id="PS51502">
    <property type="entry name" value="S_R_A_B_BARREL"/>
    <property type="match status" value="1"/>
</dbReference>
<dbReference type="InterPro" id="IPR013097">
    <property type="entry name" value="Dabb"/>
</dbReference>
<organism evidence="4 5">
    <name type="scientific">Stachybotrys chlorohalonatus (strain IBT 40285)</name>
    <dbReference type="NCBI Taxonomy" id="1283841"/>
    <lineage>
        <taxon>Eukaryota</taxon>
        <taxon>Fungi</taxon>
        <taxon>Dikarya</taxon>
        <taxon>Ascomycota</taxon>
        <taxon>Pezizomycotina</taxon>
        <taxon>Sordariomycetes</taxon>
        <taxon>Hypocreomycetidae</taxon>
        <taxon>Hypocreales</taxon>
        <taxon>Stachybotryaceae</taxon>
        <taxon>Stachybotrys</taxon>
    </lineage>
</organism>
<feature type="domain" description="Stress-response A/B barrel" evidence="3">
    <location>
        <begin position="49"/>
        <end position="152"/>
    </location>
</feature>
<dbReference type="SMART" id="SM00886">
    <property type="entry name" value="Dabb"/>
    <property type="match status" value="1"/>
</dbReference>
<dbReference type="SUPFAM" id="SSF54909">
    <property type="entry name" value="Dimeric alpha+beta barrel"/>
    <property type="match status" value="1"/>
</dbReference>
<name>A0A084QMD7_STAC4</name>
<dbReference type="OMA" id="RESCIHP"/>
<evidence type="ECO:0000256" key="2">
    <source>
        <dbReference type="SAM" id="Phobius"/>
    </source>
</evidence>